<keyword evidence="1" id="KW-0472">Membrane</keyword>
<dbReference type="EMBL" id="JABBWD010000040">
    <property type="protein sequence ID" value="KAG1774594.1"/>
    <property type="molecule type" value="Genomic_DNA"/>
</dbReference>
<accession>A0A9P6ZPW6</accession>
<proteinExistence type="predicted"/>
<sequence>MTAVDVGRIMYLTTNWAGFIVFAILGVIMIARLRAMYQQSRRLLIFLVVIFLAVNITNGVTSGIAMKRITEEEFILSGTYLCTANVDGDSLLLFSMSWILATIWEVFALCLVVWIAAKHLRELQRAWITIGDSVTELMKIHVFYFASFVAISCLKLIYLSPTISAHTYSLGTQMYLGVLPIFSLVQKFVLGPRLILRVREHHAKLAADSDAGISMTSIVFQDRIHVSTGSGV</sequence>
<dbReference type="Proteomes" id="UP000714275">
    <property type="component" value="Unassembled WGS sequence"/>
</dbReference>
<keyword evidence="3" id="KW-1185">Reference proteome</keyword>
<evidence type="ECO:0000313" key="3">
    <source>
        <dbReference type="Proteomes" id="UP000714275"/>
    </source>
</evidence>
<reference evidence="2" key="1">
    <citation type="journal article" date="2020" name="New Phytol.">
        <title>Comparative genomics reveals dynamic genome evolution in host specialist ectomycorrhizal fungi.</title>
        <authorList>
            <person name="Lofgren L.A."/>
            <person name="Nguyen N.H."/>
            <person name="Vilgalys R."/>
            <person name="Ruytinx J."/>
            <person name="Liao H.L."/>
            <person name="Branco S."/>
            <person name="Kuo A."/>
            <person name="LaButti K."/>
            <person name="Lipzen A."/>
            <person name="Andreopoulos W."/>
            <person name="Pangilinan J."/>
            <person name="Riley R."/>
            <person name="Hundley H."/>
            <person name="Na H."/>
            <person name="Barry K."/>
            <person name="Grigoriev I.V."/>
            <person name="Stajich J.E."/>
            <person name="Kennedy P.G."/>
        </authorList>
    </citation>
    <scope>NUCLEOTIDE SEQUENCE</scope>
    <source>
        <strain evidence="2">DOB743</strain>
    </source>
</reference>
<dbReference type="OrthoDB" id="2649129at2759"/>
<feature type="transmembrane region" description="Helical" evidence="1">
    <location>
        <begin position="43"/>
        <end position="66"/>
    </location>
</feature>
<feature type="transmembrane region" description="Helical" evidence="1">
    <location>
        <begin position="96"/>
        <end position="117"/>
    </location>
</feature>
<protein>
    <submittedName>
        <fullName evidence="2">Uncharacterized protein</fullName>
    </submittedName>
</protein>
<gene>
    <name evidence="2" type="ORF">EV702DRAFT_1280495</name>
</gene>
<feature type="transmembrane region" description="Helical" evidence="1">
    <location>
        <begin position="12"/>
        <end position="31"/>
    </location>
</feature>
<name>A0A9P6ZPW6_9AGAM</name>
<evidence type="ECO:0000256" key="1">
    <source>
        <dbReference type="SAM" id="Phobius"/>
    </source>
</evidence>
<feature type="transmembrane region" description="Helical" evidence="1">
    <location>
        <begin position="170"/>
        <end position="190"/>
    </location>
</feature>
<feature type="transmembrane region" description="Helical" evidence="1">
    <location>
        <begin position="138"/>
        <end position="158"/>
    </location>
</feature>
<dbReference type="AlphaFoldDB" id="A0A9P6ZPW6"/>
<evidence type="ECO:0000313" key="2">
    <source>
        <dbReference type="EMBL" id="KAG1774594.1"/>
    </source>
</evidence>
<keyword evidence="1" id="KW-0812">Transmembrane</keyword>
<comment type="caution">
    <text evidence="2">The sequence shown here is derived from an EMBL/GenBank/DDBJ whole genome shotgun (WGS) entry which is preliminary data.</text>
</comment>
<organism evidence="2 3">
    <name type="scientific">Suillus placidus</name>
    <dbReference type="NCBI Taxonomy" id="48579"/>
    <lineage>
        <taxon>Eukaryota</taxon>
        <taxon>Fungi</taxon>
        <taxon>Dikarya</taxon>
        <taxon>Basidiomycota</taxon>
        <taxon>Agaricomycotina</taxon>
        <taxon>Agaricomycetes</taxon>
        <taxon>Agaricomycetidae</taxon>
        <taxon>Boletales</taxon>
        <taxon>Suillineae</taxon>
        <taxon>Suillaceae</taxon>
        <taxon>Suillus</taxon>
    </lineage>
</organism>
<keyword evidence="1" id="KW-1133">Transmembrane helix</keyword>